<dbReference type="SUPFAM" id="SSF51735">
    <property type="entry name" value="NAD(P)-binding Rossmann-fold domains"/>
    <property type="match status" value="1"/>
</dbReference>
<dbReference type="GO" id="GO:0016491">
    <property type="term" value="F:oxidoreductase activity"/>
    <property type="evidence" value="ECO:0007669"/>
    <property type="project" value="UniProtKB-KW"/>
</dbReference>
<dbReference type="AlphaFoldDB" id="A0A6J7KZ62"/>
<dbReference type="Pfam" id="PF01408">
    <property type="entry name" value="GFO_IDH_MocA"/>
    <property type="match status" value="1"/>
</dbReference>
<dbReference type="PANTHER" id="PTHR22604">
    <property type="entry name" value="OXIDOREDUCTASES"/>
    <property type="match status" value="1"/>
</dbReference>
<dbReference type="EMBL" id="CAFBNC010000233">
    <property type="protein sequence ID" value="CAB4961196.1"/>
    <property type="molecule type" value="Genomic_DNA"/>
</dbReference>
<feature type="domain" description="GFO/IDH/MocA-like oxidoreductase" evidence="4">
    <location>
        <begin position="134"/>
        <end position="252"/>
    </location>
</feature>
<protein>
    <submittedName>
        <fullName evidence="5">Unannotated protein</fullName>
    </submittedName>
</protein>
<evidence type="ECO:0000256" key="1">
    <source>
        <dbReference type="ARBA" id="ARBA00010928"/>
    </source>
</evidence>
<name>A0A6J7KZ62_9ZZZZ</name>
<comment type="similarity">
    <text evidence="1">Belongs to the Gfo/Idh/MocA family.</text>
</comment>
<dbReference type="SUPFAM" id="SSF55347">
    <property type="entry name" value="Glyceraldehyde-3-phosphate dehydrogenase-like, C-terminal domain"/>
    <property type="match status" value="1"/>
</dbReference>
<accession>A0A6J7KZ62</accession>
<evidence type="ECO:0000259" key="3">
    <source>
        <dbReference type="Pfam" id="PF01408"/>
    </source>
</evidence>
<dbReference type="InterPro" id="IPR000683">
    <property type="entry name" value="Gfo/Idh/MocA-like_OxRdtase_N"/>
</dbReference>
<gene>
    <name evidence="5" type="ORF">UFOPK3733_02460</name>
</gene>
<dbReference type="PANTHER" id="PTHR22604:SF105">
    <property type="entry name" value="TRANS-1,2-DIHYDROBENZENE-1,2-DIOL DEHYDROGENASE"/>
    <property type="match status" value="1"/>
</dbReference>
<dbReference type="InterPro" id="IPR055170">
    <property type="entry name" value="GFO_IDH_MocA-like_dom"/>
</dbReference>
<evidence type="ECO:0000313" key="5">
    <source>
        <dbReference type="EMBL" id="CAB4961196.1"/>
    </source>
</evidence>
<organism evidence="5">
    <name type="scientific">freshwater metagenome</name>
    <dbReference type="NCBI Taxonomy" id="449393"/>
    <lineage>
        <taxon>unclassified sequences</taxon>
        <taxon>metagenomes</taxon>
        <taxon>ecological metagenomes</taxon>
    </lineage>
</organism>
<proteinExistence type="inferred from homology"/>
<dbReference type="GO" id="GO:0000166">
    <property type="term" value="F:nucleotide binding"/>
    <property type="evidence" value="ECO:0007669"/>
    <property type="project" value="InterPro"/>
</dbReference>
<keyword evidence="2" id="KW-0560">Oxidoreductase</keyword>
<dbReference type="Pfam" id="PF22725">
    <property type="entry name" value="GFO_IDH_MocA_C3"/>
    <property type="match status" value="1"/>
</dbReference>
<dbReference type="Gene3D" id="3.40.50.720">
    <property type="entry name" value="NAD(P)-binding Rossmann-like Domain"/>
    <property type="match status" value="1"/>
</dbReference>
<dbReference type="Gene3D" id="3.30.360.10">
    <property type="entry name" value="Dihydrodipicolinate Reductase, domain 2"/>
    <property type="match status" value="1"/>
</dbReference>
<evidence type="ECO:0000259" key="4">
    <source>
        <dbReference type="Pfam" id="PF22725"/>
    </source>
</evidence>
<feature type="domain" description="Gfo/Idh/MocA-like oxidoreductase N-terminal" evidence="3">
    <location>
        <begin position="57"/>
        <end position="121"/>
    </location>
</feature>
<evidence type="ECO:0000256" key="2">
    <source>
        <dbReference type="ARBA" id="ARBA00023002"/>
    </source>
</evidence>
<sequence>MHQVPTAAWNSPVGEPLTIGILGANSWIANAAVIPAINECPNAVLGASGARSGPIGYTDVLSDPDVEAVYIALANGDPLEWVERAAQAGKHVLCEKPLAISSGDARRMFEACDAAGVLLAEAYMTPFHPLSIAIAKVIDTGDLGEIRHVASQFTFPLALPESGSEINYRWLTEQGGGALLDVGIYCLDPIQRILGSGELAIDAQVVSADTGIDLTTSAWLRNSTGITASVVTSFELPENQALQIDGTSGSLRVDRPFTPGTDDSTFVITRRDGSFDAHRIEGANCYALMIGAFVDAVRGSTPWSRSSVEVLSAIGLCESIAAAGRETK</sequence>
<dbReference type="InterPro" id="IPR036291">
    <property type="entry name" value="NAD(P)-bd_dom_sf"/>
</dbReference>
<dbReference type="InterPro" id="IPR050984">
    <property type="entry name" value="Gfo/Idh/MocA_domain"/>
</dbReference>
<reference evidence="5" key="1">
    <citation type="submission" date="2020-05" db="EMBL/GenBank/DDBJ databases">
        <authorList>
            <person name="Chiriac C."/>
            <person name="Salcher M."/>
            <person name="Ghai R."/>
            <person name="Kavagutti S V."/>
        </authorList>
    </citation>
    <scope>NUCLEOTIDE SEQUENCE</scope>
</reference>